<protein>
    <recommendedName>
        <fullName evidence="4">DUF2281 domain-containing protein</fullName>
    </recommendedName>
</protein>
<dbReference type="Proteomes" id="UP000030428">
    <property type="component" value="Unassembled WGS sequence"/>
</dbReference>
<proteinExistence type="predicted"/>
<sequence>MIKTLDARFDDTGLLPVKTNITPQEVYKILLELPKESLAEIWEFVEFLIYKKQRLETHSTPSQQDEAYAAAMQDYLSRPAKPLKDSQESYPPREELYDRGKFC</sequence>
<evidence type="ECO:0000256" key="1">
    <source>
        <dbReference type="SAM" id="MobiDB-lite"/>
    </source>
</evidence>
<dbReference type="AlphaFoldDB" id="A0A0A6P9E5"/>
<dbReference type="EMBL" id="JSZA02000040">
    <property type="protein sequence ID" value="KHD06879.1"/>
    <property type="molecule type" value="Genomic_DNA"/>
</dbReference>
<comment type="caution">
    <text evidence="2">The sequence shown here is derived from an EMBL/GenBank/DDBJ whole genome shotgun (WGS) entry which is preliminary data.</text>
</comment>
<organism evidence="2 3">
    <name type="scientific">Candidatus Thiomargarita nelsonii</name>
    <dbReference type="NCBI Taxonomy" id="1003181"/>
    <lineage>
        <taxon>Bacteria</taxon>
        <taxon>Pseudomonadati</taxon>
        <taxon>Pseudomonadota</taxon>
        <taxon>Gammaproteobacteria</taxon>
        <taxon>Thiotrichales</taxon>
        <taxon>Thiotrichaceae</taxon>
        <taxon>Thiomargarita</taxon>
    </lineage>
</organism>
<accession>A0A0A6P9E5</accession>
<keyword evidence="3" id="KW-1185">Reference proteome</keyword>
<feature type="region of interest" description="Disordered" evidence="1">
    <location>
        <begin position="79"/>
        <end position="103"/>
    </location>
</feature>
<evidence type="ECO:0000313" key="3">
    <source>
        <dbReference type="Proteomes" id="UP000030428"/>
    </source>
</evidence>
<gene>
    <name evidence="2" type="ORF">PN36_12795</name>
</gene>
<reference evidence="2 3" key="1">
    <citation type="journal article" date="2016" name="Front. Microbiol.">
        <title>Single-Cell (Meta-)Genomics of a Dimorphic Candidatus Thiomargarita nelsonii Reveals Genomic Plasticity.</title>
        <authorList>
            <person name="Flood B.E."/>
            <person name="Fliss P."/>
            <person name="Jones D.S."/>
            <person name="Dick G.J."/>
            <person name="Jain S."/>
            <person name="Kaster A.K."/>
            <person name="Winkel M."/>
            <person name="Mussmann M."/>
            <person name="Bailey J."/>
        </authorList>
    </citation>
    <scope>NUCLEOTIDE SEQUENCE [LARGE SCALE GENOMIC DNA]</scope>
    <source>
        <strain evidence="2">Hydrate Ridge</strain>
    </source>
</reference>
<evidence type="ECO:0000313" key="2">
    <source>
        <dbReference type="EMBL" id="KHD06879.1"/>
    </source>
</evidence>
<evidence type="ECO:0008006" key="4">
    <source>
        <dbReference type="Google" id="ProtNLM"/>
    </source>
</evidence>
<name>A0A0A6P9E5_9GAMM</name>
<feature type="compositionally biased region" description="Basic and acidic residues" evidence="1">
    <location>
        <begin position="82"/>
        <end position="103"/>
    </location>
</feature>